<proteinExistence type="predicted"/>
<dbReference type="EMBL" id="JAMFTS010000003">
    <property type="protein sequence ID" value="KAJ4771802.1"/>
    <property type="molecule type" value="Genomic_DNA"/>
</dbReference>
<organism evidence="2 3">
    <name type="scientific">Rhynchospora pubera</name>
    <dbReference type="NCBI Taxonomy" id="906938"/>
    <lineage>
        <taxon>Eukaryota</taxon>
        <taxon>Viridiplantae</taxon>
        <taxon>Streptophyta</taxon>
        <taxon>Embryophyta</taxon>
        <taxon>Tracheophyta</taxon>
        <taxon>Spermatophyta</taxon>
        <taxon>Magnoliopsida</taxon>
        <taxon>Liliopsida</taxon>
        <taxon>Poales</taxon>
        <taxon>Cyperaceae</taxon>
        <taxon>Cyperoideae</taxon>
        <taxon>Rhynchosporeae</taxon>
        <taxon>Rhynchospora</taxon>
    </lineage>
</organism>
<keyword evidence="1" id="KW-0175">Coiled coil</keyword>
<evidence type="ECO:0000313" key="2">
    <source>
        <dbReference type="EMBL" id="KAJ4771802.1"/>
    </source>
</evidence>
<evidence type="ECO:0000313" key="3">
    <source>
        <dbReference type="Proteomes" id="UP001140206"/>
    </source>
</evidence>
<comment type="caution">
    <text evidence="2">The sequence shown here is derived from an EMBL/GenBank/DDBJ whole genome shotgun (WGS) entry which is preliminary data.</text>
</comment>
<evidence type="ECO:0000256" key="1">
    <source>
        <dbReference type="SAM" id="Coils"/>
    </source>
</evidence>
<sequence length="155" mass="17892">MEGEKNSVVIEDRVIIDTSAPFRSVKEAVVLFGERIMASQVKASWLSKMECSRENERCHSSRLDSIAIQLKETRQDVRREKEKCVQMAKHILTLEDELESTRREIKELKDNRSCSSVNPTKLETQNSKFIDRKKRHVTFADPLFGEIVNIIVGKN</sequence>
<keyword evidence="3" id="KW-1185">Reference proteome</keyword>
<dbReference type="AlphaFoldDB" id="A0AAV8DSV9"/>
<feature type="coiled-coil region" evidence="1">
    <location>
        <begin position="63"/>
        <end position="111"/>
    </location>
</feature>
<name>A0AAV8DSV9_9POAL</name>
<dbReference type="Proteomes" id="UP001140206">
    <property type="component" value="Chromosome 3"/>
</dbReference>
<reference evidence="2" key="1">
    <citation type="submission" date="2022-08" db="EMBL/GenBank/DDBJ databases">
        <authorList>
            <person name="Marques A."/>
        </authorList>
    </citation>
    <scope>NUCLEOTIDE SEQUENCE</scope>
    <source>
        <strain evidence="2">RhyPub2mFocal</strain>
        <tissue evidence="2">Leaves</tissue>
    </source>
</reference>
<gene>
    <name evidence="2" type="ORF">LUZ62_056059</name>
</gene>
<accession>A0AAV8DSV9</accession>
<protein>
    <submittedName>
        <fullName evidence="2">WEB family protein</fullName>
    </submittedName>
</protein>